<accession>A0A6I3S9R4</accession>
<dbReference type="Gene3D" id="1.20.1080.10">
    <property type="entry name" value="Glycerol uptake facilitator protein"/>
    <property type="match status" value="1"/>
</dbReference>
<gene>
    <name evidence="6" type="ORF">GMD42_10820</name>
</gene>
<evidence type="ECO:0000313" key="7">
    <source>
        <dbReference type="Proteomes" id="UP000462362"/>
    </source>
</evidence>
<comment type="similarity">
    <text evidence="5">Belongs to the FNT transporter (TC 1.A.16) family.</text>
</comment>
<dbReference type="PROSITE" id="PS01006">
    <property type="entry name" value="FORMATE_NITRITE_TP_2"/>
    <property type="match status" value="1"/>
</dbReference>
<comment type="subcellular location">
    <subcellularLocation>
        <location evidence="1">Membrane</location>
        <topology evidence="1">Multi-pass membrane protein</topology>
    </subcellularLocation>
</comment>
<evidence type="ECO:0000256" key="3">
    <source>
        <dbReference type="ARBA" id="ARBA00022989"/>
    </source>
</evidence>
<dbReference type="PANTHER" id="PTHR30520:SF6">
    <property type="entry name" value="FORMATE_NITRATE FAMILY TRANSPORTER (EUROFUNG)"/>
    <property type="match status" value="1"/>
</dbReference>
<evidence type="ECO:0000256" key="5">
    <source>
        <dbReference type="ARBA" id="ARBA00049660"/>
    </source>
</evidence>
<sequence length="280" mass="29252">MATLTSQEILNATVSMGLSKANQCWIARAANTLLAGMYIAIGGFLAIRIGLALPWEQWGGMSKLIFGAVFPLGLMLVVLCGADLFTGSCMTLTTAQAKQKITFGQTAFTLATSWIGNFVGALFVAFFIAYLSGLIFESAGGTMPWAAAVVNLANAKCSLGFTEALLRGIGCNWLVCLAVFAAAASTETIGKIAALWFPTMAFVALGMEHCIANMFFIPLGILTGTDPRYIALAEAGKAAALKADFYSFVAGNLVPVTIGNIIGGSVLVGMLYLAANIKEA</sequence>
<dbReference type="PROSITE" id="PS01005">
    <property type="entry name" value="FORMATE_NITRITE_TP_1"/>
    <property type="match status" value="1"/>
</dbReference>
<name>A0A6I3S9R4_9BURK</name>
<evidence type="ECO:0000256" key="4">
    <source>
        <dbReference type="ARBA" id="ARBA00023136"/>
    </source>
</evidence>
<dbReference type="PANTHER" id="PTHR30520">
    <property type="entry name" value="FORMATE TRANSPORTER-RELATED"/>
    <property type="match status" value="1"/>
</dbReference>
<protein>
    <submittedName>
        <fullName evidence="6">Formate/nitrite transporter family protein</fullName>
    </submittedName>
</protein>
<comment type="caution">
    <text evidence="6">The sequence shown here is derived from an EMBL/GenBank/DDBJ whole genome shotgun (WGS) entry which is preliminary data.</text>
</comment>
<dbReference type="EMBL" id="WNCL01000045">
    <property type="protein sequence ID" value="MTU44083.1"/>
    <property type="molecule type" value="Genomic_DNA"/>
</dbReference>
<dbReference type="InterPro" id="IPR023271">
    <property type="entry name" value="Aquaporin-like"/>
</dbReference>
<evidence type="ECO:0000256" key="2">
    <source>
        <dbReference type="ARBA" id="ARBA00022692"/>
    </source>
</evidence>
<dbReference type="RefSeq" id="WP_149888970.1">
    <property type="nucleotide sequence ID" value="NZ_DBGEAO010000105.1"/>
</dbReference>
<dbReference type="Pfam" id="PF01226">
    <property type="entry name" value="Form_Nir_trans"/>
    <property type="match status" value="1"/>
</dbReference>
<keyword evidence="2" id="KW-0812">Transmembrane</keyword>
<dbReference type="NCBIfam" id="TIGR00790">
    <property type="entry name" value="fnt"/>
    <property type="match status" value="1"/>
</dbReference>
<keyword evidence="4" id="KW-0472">Membrane</keyword>
<proteinExistence type="inferred from homology"/>
<evidence type="ECO:0000256" key="1">
    <source>
        <dbReference type="ARBA" id="ARBA00004141"/>
    </source>
</evidence>
<organism evidence="6 7">
    <name type="scientific">Parasutterella excrementihominis</name>
    <dbReference type="NCBI Taxonomy" id="487175"/>
    <lineage>
        <taxon>Bacteria</taxon>
        <taxon>Pseudomonadati</taxon>
        <taxon>Pseudomonadota</taxon>
        <taxon>Betaproteobacteria</taxon>
        <taxon>Burkholderiales</taxon>
        <taxon>Sutterellaceae</taxon>
        <taxon>Parasutterella</taxon>
    </lineage>
</organism>
<dbReference type="GO" id="GO:0015499">
    <property type="term" value="F:formate transmembrane transporter activity"/>
    <property type="evidence" value="ECO:0007669"/>
    <property type="project" value="TreeGrafter"/>
</dbReference>
<dbReference type="AlphaFoldDB" id="A0A6I3S9R4"/>
<dbReference type="Proteomes" id="UP000462362">
    <property type="component" value="Unassembled WGS sequence"/>
</dbReference>
<dbReference type="InterPro" id="IPR000292">
    <property type="entry name" value="For/NO2_transpt"/>
</dbReference>
<reference evidence="6 7" key="1">
    <citation type="journal article" date="2019" name="Nat. Med.">
        <title>A library of human gut bacterial isolates paired with longitudinal multiomics data enables mechanistic microbiome research.</title>
        <authorList>
            <person name="Poyet M."/>
            <person name="Groussin M."/>
            <person name="Gibbons S.M."/>
            <person name="Avila-Pacheco J."/>
            <person name="Jiang X."/>
            <person name="Kearney S.M."/>
            <person name="Perrotta A.R."/>
            <person name="Berdy B."/>
            <person name="Zhao S."/>
            <person name="Lieberman T.D."/>
            <person name="Swanson P.K."/>
            <person name="Smith M."/>
            <person name="Roesemann S."/>
            <person name="Alexander J.E."/>
            <person name="Rich S.A."/>
            <person name="Livny J."/>
            <person name="Vlamakis H."/>
            <person name="Clish C."/>
            <person name="Bullock K."/>
            <person name="Deik A."/>
            <person name="Scott J."/>
            <person name="Pierce K.A."/>
            <person name="Xavier R.J."/>
            <person name="Alm E.J."/>
        </authorList>
    </citation>
    <scope>NUCLEOTIDE SEQUENCE [LARGE SCALE GENOMIC DNA]</scope>
    <source>
        <strain evidence="6 7">BIOML-A2</strain>
    </source>
</reference>
<keyword evidence="3" id="KW-1133">Transmembrane helix</keyword>
<dbReference type="InterPro" id="IPR024002">
    <property type="entry name" value="For/NO2_transpt_CS"/>
</dbReference>
<dbReference type="GO" id="GO:0005886">
    <property type="term" value="C:plasma membrane"/>
    <property type="evidence" value="ECO:0007669"/>
    <property type="project" value="TreeGrafter"/>
</dbReference>
<evidence type="ECO:0000313" key="6">
    <source>
        <dbReference type="EMBL" id="MTU44083.1"/>
    </source>
</evidence>